<organism evidence="1 2">
    <name type="scientific">Microcystis aeruginosa (strain NIES-843 / IAM M-2473)</name>
    <dbReference type="NCBI Taxonomy" id="449447"/>
    <lineage>
        <taxon>Bacteria</taxon>
        <taxon>Bacillati</taxon>
        <taxon>Cyanobacteriota</taxon>
        <taxon>Cyanophyceae</taxon>
        <taxon>Oscillatoriophycideae</taxon>
        <taxon>Chroococcales</taxon>
        <taxon>Microcystaceae</taxon>
        <taxon>Microcystis</taxon>
    </lineage>
</organism>
<evidence type="ECO:0000313" key="2">
    <source>
        <dbReference type="Proteomes" id="UP000001510"/>
    </source>
</evidence>
<dbReference type="Proteomes" id="UP000001510">
    <property type="component" value="Chromosome"/>
</dbReference>
<dbReference type="KEGG" id="mar:MAE_20790"/>
<dbReference type="PaxDb" id="449447-MAE_20790"/>
<protein>
    <submittedName>
        <fullName evidence="1">Uncharacterized protein</fullName>
    </submittedName>
</protein>
<dbReference type="HOGENOM" id="CLU_2807634_0_0_3"/>
<accession>B0JXS4</accession>
<reference evidence="1 2" key="1">
    <citation type="journal article" date="2007" name="DNA Res.">
        <title>Complete genomic structure of the bloom-forming toxic cyanobacterium Microcystis aeruginosa NIES-843.</title>
        <authorList>
            <person name="Kaneko T."/>
            <person name="Nakajima N."/>
            <person name="Okamoto S."/>
            <person name="Suzuki I."/>
            <person name="Tanabe Y."/>
            <person name="Tamaoki M."/>
            <person name="Nakamura Y."/>
            <person name="Kasai F."/>
            <person name="Watanabe A."/>
            <person name="Kawashima K."/>
            <person name="Kishida Y."/>
            <person name="Ono A."/>
            <person name="Shimizu Y."/>
            <person name="Takahashi C."/>
            <person name="Minami C."/>
            <person name="Fujishiro T."/>
            <person name="Kohara M."/>
            <person name="Katoh M."/>
            <person name="Nakazaki N."/>
            <person name="Nakayama S."/>
            <person name="Yamada M."/>
            <person name="Tabata S."/>
            <person name="Watanabe M.M."/>
        </authorList>
    </citation>
    <scope>NUCLEOTIDE SEQUENCE [LARGE SCALE GENOMIC DNA]</scope>
    <source>
        <strain evidence="2">NIES-843 / IAM M-247</strain>
    </source>
</reference>
<sequence>MTRGGSQAHGFSIIYIISCQALVSKRKFLIGSERSKDEKPVHLYRNIFRMITILTDCDKIRIIIRLS</sequence>
<evidence type="ECO:0000313" key="1">
    <source>
        <dbReference type="EMBL" id="BAG01901.1"/>
    </source>
</evidence>
<keyword evidence="2" id="KW-1185">Reference proteome</keyword>
<dbReference type="EnsemblBacteria" id="BAG01901">
    <property type="protein sequence ID" value="BAG01901"/>
    <property type="gene ID" value="MAE_20790"/>
</dbReference>
<name>B0JXS4_MICAN</name>
<gene>
    <name evidence="1" type="ordered locus">MAE_20790</name>
</gene>
<dbReference type="STRING" id="449447.MAE_20790"/>
<dbReference type="AlphaFoldDB" id="B0JXS4"/>
<proteinExistence type="predicted"/>
<dbReference type="EMBL" id="AP009552">
    <property type="protein sequence ID" value="BAG01901.1"/>
    <property type="molecule type" value="Genomic_DNA"/>
</dbReference>